<gene>
    <name evidence="1" type="ORF">SVUK_LOCUS19115</name>
</gene>
<proteinExistence type="predicted"/>
<organism evidence="1 2">
    <name type="scientific">Strongylus vulgaris</name>
    <name type="common">Blood worm</name>
    <dbReference type="NCBI Taxonomy" id="40348"/>
    <lineage>
        <taxon>Eukaryota</taxon>
        <taxon>Metazoa</taxon>
        <taxon>Ecdysozoa</taxon>
        <taxon>Nematoda</taxon>
        <taxon>Chromadorea</taxon>
        <taxon>Rhabditida</taxon>
        <taxon>Rhabditina</taxon>
        <taxon>Rhabditomorpha</taxon>
        <taxon>Strongyloidea</taxon>
        <taxon>Strongylidae</taxon>
        <taxon>Strongylus</taxon>
    </lineage>
</organism>
<feature type="non-terminal residue" evidence="1">
    <location>
        <position position="33"/>
    </location>
</feature>
<evidence type="ECO:0000313" key="1">
    <source>
        <dbReference type="EMBL" id="VDM84117.1"/>
    </source>
</evidence>
<protein>
    <submittedName>
        <fullName evidence="1">Uncharacterized protein</fullName>
    </submittedName>
</protein>
<accession>A0A3P7K6Y4</accession>
<sequence>MTIHVSGKSVRIVTAESELPPPNAPSIGIGCGA</sequence>
<name>A0A3P7K6Y4_STRVU</name>
<reference evidence="1 2" key="1">
    <citation type="submission" date="2018-11" db="EMBL/GenBank/DDBJ databases">
        <authorList>
            <consortium name="Pathogen Informatics"/>
        </authorList>
    </citation>
    <scope>NUCLEOTIDE SEQUENCE [LARGE SCALE GENOMIC DNA]</scope>
</reference>
<dbReference type="Proteomes" id="UP000270094">
    <property type="component" value="Unassembled WGS sequence"/>
</dbReference>
<keyword evidence="2" id="KW-1185">Reference proteome</keyword>
<evidence type="ECO:0000313" key="2">
    <source>
        <dbReference type="Proteomes" id="UP000270094"/>
    </source>
</evidence>
<dbReference type="AlphaFoldDB" id="A0A3P7K6Y4"/>
<dbReference type="EMBL" id="UYYB01127715">
    <property type="protein sequence ID" value="VDM84117.1"/>
    <property type="molecule type" value="Genomic_DNA"/>
</dbReference>